<comment type="similarity">
    <text evidence="1">Belongs to the Hha/YmoA/Cnu family.</text>
</comment>
<dbReference type="EMBL" id="CP055905">
    <property type="protein sequence ID" value="QMR42893.1"/>
    <property type="molecule type" value="Genomic_DNA"/>
</dbReference>
<dbReference type="InterPro" id="IPR007985">
    <property type="entry name" value="Hemolysn_expr_modulating_HHA"/>
</dbReference>
<dbReference type="Gene3D" id="1.20.1280.40">
    <property type="entry name" value="HHA"/>
    <property type="match status" value="1"/>
</dbReference>
<evidence type="ECO:0000256" key="1">
    <source>
        <dbReference type="ARBA" id="ARBA00010526"/>
    </source>
</evidence>
<keyword evidence="2" id="KW-0614">Plasmid</keyword>
<dbReference type="Pfam" id="PF05321">
    <property type="entry name" value="HHA"/>
    <property type="match status" value="1"/>
</dbReference>
<reference evidence="3" key="1">
    <citation type="submission" date="2020-06" db="EMBL/GenBank/DDBJ databases">
        <title>REHAB project genomes.</title>
        <authorList>
            <person name="Shaw L.P."/>
        </authorList>
    </citation>
    <scope>NUCLEOTIDE SEQUENCE [LARGE SCALE GENOMIC DNA]</scope>
    <source>
        <strain evidence="3">RHBSTW-00938</strain>
        <plasmid evidence="3">prhbstw-00938_2</plasmid>
    </source>
</reference>
<gene>
    <name evidence="2" type="ORF">HV331_25590</name>
</gene>
<geneLocation type="plasmid" evidence="3">
    <name>prhbstw-00938_2</name>
</geneLocation>
<protein>
    <submittedName>
        <fullName evidence="2">Uncharacterized protein</fullName>
    </submittedName>
</protein>
<name>A0AAP9R204_KLEAE</name>
<dbReference type="AlphaFoldDB" id="A0AAP9R204"/>
<dbReference type="SUPFAM" id="SSF68989">
    <property type="entry name" value="Hemolysin expression modulating protein HHA"/>
    <property type="match status" value="1"/>
</dbReference>
<sequence>MEQVVDHISNKLSAEEDVILQTAADYRRAEMVMKQYFDKVPKNVWRYVR</sequence>
<dbReference type="InterPro" id="IPR036666">
    <property type="entry name" value="HHA_sf"/>
</dbReference>
<dbReference type="RefSeq" id="WP_182015665.1">
    <property type="nucleotide sequence ID" value="NZ_CP055905.1"/>
</dbReference>
<dbReference type="Proteomes" id="UP000514462">
    <property type="component" value="Plasmid pRHBSTW-00938_2"/>
</dbReference>
<proteinExistence type="inferred from homology"/>
<accession>A0AAP9R204</accession>
<evidence type="ECO:0000313" key="3">
    <source>
        <dbReference type="Proteomes" id="UP000514462"/>
    </source>
</evidence>
<organism evidence="2 3">
    <name type="scientific">Klebsiella aerogenes</name>
    <name type="common">Enterobacter aerogenes</name>
    <dbReference type="NCBI Taxonomy" id="548"/>
    <lineage>
        <taxon>Bacteria</taxon>
        <taxon>Pseudomonadati</taxon>
        <taxon>Pseudomonadota</taxon>
        <taxon>Gammaproteobacteria</taxon>
        <taxon>Enterobacterales</taxon>
        <taxon>Enterobacteriaceae</taxon>
        <taxon>Klebsiella/Raoultella group</taxon>
        <taxon>Klebsiella</taxon>
    </lineage>
</organism>
<evidence type="ECO:0000313" key="2">
    <source>
        <dbReference type="EMBL" id="QMR42893.1"/>
    </source>
</evidence>